<name>A0ABT7RTL5_9NOCA</name>
<dbReference type="Proteomes" id="UP001233164">
    <property type="component" value="Unassembled WGS sequence"/>
</dbReference>
<proteinExistence type="predicted"/>
<reference evidence="1 2" key="1">
    <citation type="submission" date="2023-06" db="EMBL/GenBank/DDBJ databases">
        <title>Rhodococcus indonesiensis sp. nov a new member of the Rhodococcus ruber lineage isolated from a sediment of neutral hot spring.</title>
        <authorList>
            <person name="Kusuma A.B."/>
            <person name="Fenylestari G."/>
            <person name="Ammar F."/>
            <person name="Nouioui I."/>
            <person name="Goodfellow M."/>
        </authorList>
    </citation>
    <scope>NUCLEOTIDE SEQUENCE [LARGE SCALE GENOMIC DNA]</scope>
    <source>
        <strain evidence="1 2">CSLK01-03</strain>
    </source>
</reference>
<comment type="caution">
    <text evidence="1">The sequence shown here is derived from an EMBL/GenBank/DDBJ whole genome shotgun (WGS) entry which is preliminary data.</text>
</comment>
<evidence type="ECO:0000313" key="1">
    <source>
        <dbReference type="EMBL" id="MDM7490983.1"/>
    </source>
</evidence>
<sequence>MTDSPSASSAQPPGAVTGIGVRPISTPLPLGFPGLCVATFCFAGLQPGHRPSKARWQSTAGWIGVLLATMSEYAALAFELEGVDKRAVLPLWRRNDAATAMNRDAAAHLTDLTRKPGVRRQL</sequence>
<accession>A0ABT7RTL5</accession>
<organism evidence="1 2">
    <name type="scientific">Rhodococcus indonesiensis</name>
    <dbReference type="NCBI Taxonomy" id="3055869"/>
    <lineage>
        <taxon>Bacteria</taxon>
        <taxon>Bacillati</taxon>
        <taxon>Actinomycetota</taxon>
        <taxon>Actinomycetes</taxon>
        <taxon>Mycobacteriales</taxon>
        <taxon>Nocardiaceae</taxon>
        <taxon>Rhodococcus</taxon>
    </lineage>
</organism>
<evidence type="ECO:0000313" key="2">
    <source>
        <dbReference type="Proteomes" id="UP001233164"/>
    </source>
</evidence>
<keyword evidence="2" id="KW-1185">Reference proteome</keyword>
<dbReference type="RefSeq" id="WP_289381548.1">
    <property type="nucleotide sequence ID" value="NZ_JAUBOF010000118.1"/>
</dbReference>
<dbReference type="EMBL" id="JAUBOF010000118">
    <property type="protein sequence ID" value="MDM7490983.1"/>
    <property type="molecule type" value="Genomic_DNA"/>
</dbReference>
<gene>
    <name evidence="1" type="ORF">QT969_22105</name>
</gene>
<protein>
    <submittedName>
        <fullName evidence="1">Uncharacterized protein</fullName>
    </submittedName>
</protein>